<evidence type="ECO:0000256" key="3">
    <source>
        <dbReference type="ARBA" id="ARBA00023015"/>
    </source>
</evidence>
<reference evidence="6 7" key="1">
    <citation type="submission" date="2018-07" db="EMBL/GenBank/DDBJ databases">
        <title>Genomic Encyclopedia of Type Strains, Phase IV (KMG-IV): sequencing the most valuable type-strain genomes for metagenomic binning, comparative biology and taxonomic classification.</title>
        <authorList>
            <person name="Goeker M."/>
        </authorList>
    </citation>
    <scope>NUCLEOTIDE SEQUENCE [LARGE SCALE GENOMIC DNA]</scope>
    <source>
        <strain evidence="6 7">DSM 44290</strain>
    </source>
</reference>
<evidence type="ECO:0000313" key="6">
    <source>
        <dbReference type="EMBL" id="RDI66912.1"/>
    </source>
</evidence>
<dbReference type="AlphaFoldDB" id="A0A370I875"/>
<dbReference type="SMART" id="SM01012">
    <property type="entry name" value="ANTAR"/>
    <property type="match status" value="1"/>
</dbReference>
<dbReference type="PIRSF" id="PIRSF036625">
    <property type="entry name" value="GAF_ANTAR"/>
    <property type="match status" value="1"/>
</dbReference>
<dbReference type="InterPro" id="IPR003018">
    <property type="entry name" value="GAF"/>
</dbReference>
<dbReference type="InterPro" id="IPR005561">
    <property type="entry name" value="ANTAR"/>
</dbReference>
<keyword evidence="7" id="KW-1185">Reference proteome</keyword>
<protein>
    <submittedName>
        <fullName evidence="6">GAF domain-containing protein</fullName>
    </submittedName>
</protein>
<keyword evidence="2" id="KW-0418">Kinase</keyword>
<dbReference type="InterPro" id="IPR011006">
    <property type="entry name" value="CheY-like_superfamily"/>
</dbReference>
<dbReference type="STRING" id="1210086.GCA_001613105_01861"/>
<evidence type="ECO:0000259" key="5">
    <source>
        <dbReference type="PROSITE" id="PS50921"/>
    </source>
</evidence>
<evidence type="ECO:0000313" key="7">
    <source>
        <dbReference type="Proteomes" id="UP000254869"/>
    </source>
</evidence>
<dbReference type="Pfam" id="PF03861">
    <property type="entry name" value="ANTAR"/>
    <property type="match status" value="1"/>
</dbReference>
<sequence>MEMTGREGVLTAALVRLVDTLVADYDPVDLTQELVDTSVELLDADAAGLLLVDGRGELQVLASTSEETHLLELLQIQSSSGPCLQALRTGQPVLVGDLDVAAQQWRQFADQARRLGFRGMCALPMRLRTERIGALNLFTRGTDTLGADDLQLAQALADFATIGILHARILADSLAVNEQLNRALNSRLIIEQAKGMLAERGNLDMDNAFQRLRGYARDTNNRLADLAFALVDRTVDLDTVLLDVPRGRKGHTPRQG</sequence>
<accession>A0A370I875</accession>
<evidence type="ECO:0000256" key="4">
    <source>
        <dbReference type="ARBA" id="ARBA00023163"/>
    </source>
</evidence>
<dbReference type="SMART" id="SM00065">
    <property type="entry name" value="GAF"/>
    <property type="match status" value="1"/>
</dbReference>
<evidence type="ECO:0000256" key="2">
    <source>
        <dbReference type="ARBA" id="ARBA00022777"/>
    </source>
</evidence>
<keyword evidence="3" id="KW-0805">Transcription regulation</keyword>
<keyword evidence="4" id="KW-0804">Transcription</keyword>
<dbReference type="InterPro" id="IPR036388">
    <property type="entry name" value="WH-like_DNA-bd_sf"/>
</dbReference>
<dbReference type="EMBL" id="QQBC01000004">
    <property type="protein sequence ID" value="RDI66912.1"/>
    <property type="molecule type" value="Genomic_DNA"/>
</dbReference>
<dbReference type="InterPro" id="IPR029016">
    <property type="entry name" value="GAF-like_dom_sf"/>
</dbReference>
<feature type="domain" description="ANTAR" evidence="5">
    <location>
        <begin position="170"/>
        <end position="231"/>
    </location>
</feature>
<name>A0A370I875_9NOCA</name>
<keyword evidence="1" id="KW-0808">Transferase</keyword>
<proteinExistence type="predicted"/>
<dbReference type="Gene3D" id="1.10.10.10">
    <property type="entry name" value="Winged helix-like DNA-binding domain superfamily/Winged helix DNA-binding domain"/>
    <property type="match status" value="1"/>
</dbReference>
<dbReference type="SUPFAM" id="SSF52172">
    <property type="entry name" value="CheY-like"/>
    <property type="match status" value="1"/>
</dbReference>
<dbReference type="PROSITE" id="PS50921">
    <property type="entry name" value="ANTAR"/>
    <property type="match status" value="1"/>
</dbReference>
<dbReference type="InterPro" id="IPR012074">
    <property type="entry name" value="GAF_ANTAR"/>
</dbReference>
<dbReference type="Gene3D" id="3.30.450.40">
    <property type="match status" value="1"/>
</dbReference>
<dbReference type="GO" id="GO:0003723">
    <property type="term" value="F:RNA binding"/>
    <property type="evidence" value="ECO:0007669"/>
    <property type="project" value="InterPro"/>
</dbReference>
<dbReference type="Pfam" id="PF13185">
    <property type="entry name" value="GAF_2"/>
    <property type="match status" value="1"/>
</dbReference>
<organism evidence="6 7">
    <name type="scientific">Nocardia pseudobrasiliensis</name>
    <dbReference type="NCBI Taxonomy" id="45979"/>
    <lineage>
        <taxon>Bacteria</taxon>
        <taxon>Bacillati</taxon>
        <taxon>Actinomycetota</taxon>
        <taxon>Actinomycetes</taxon>
        <taxon>Mycobacteriales</taxon>
        <taxon>Nocardiaceae</taxon>
        <taxon>Nocardia</taxon>
    </lineage>
</organism>
<gene>
    <name evidence="6" type="ORF">DFR76_104665</name>
</gene>
<comment type="caution">
    <text evidence="6">The sequence shown here is derived from an EMBL/GenBank/DDBJ whole genome shotgun (WGS) entry which is preliminary data.</text>
</comment>
<dbReference type="Proteomes" id="UP000254869">
    <property type="component" value="Unassembled WGS sequence"/>
</dbReference>
<dbReference type="SUPFAM" id="SSF55781">
    <property type="entry name" value="GAF domain-like"/>
    <property type="match status" value="1"/>
</dbReference>
<evidence type="ECO:0000256" key="1">
    <source>
        <dbReference type="ARBA" id="ARBA00022679"/>
    </source>
</evidence>
<dbReference type="GO" id="GO:0016301">
    <property type="term" value="F:kinase activity"/>
    <property type="evidence" value="ECO:0007669"/>
    <property type="project" value="UniProtKB-KW"/>
</dbReference>